<evidence type="ECO:0000256" key="3">
    <source>
        <dbReference type="ARBA" id="ARBA00023274"/>
    </source>
</evidence>
<name>A0A2C6LHW6_9APIC</name>
<dbReference type="GO" id="GO:0003735">
    <property type="term" value="F:structural constituent of ribosome"/>
    <property type="evidence" value="ECO:0007669"/>
    <property type="project" value="InterPro"/>
</dbReference>
<dbReference type="InterPro" id="IPR021138">
    <property type="entry name" value="Ribosomal_eL20_eukaryotes"/>
</dbReference>
<evidence type="ECO:0000256" key="4">
    <source>
        <dbReference type="PIRNR" id="PIRNR002190"/>
    </source>
</evidence>
<keyword evidence="3 4" id="KW-0687">Ribonucleoprotein</keyword>
<dbReference type="PIRSF" id="PIRSF002190">
    <property type="entry name" value="Ribosomal_L18a"/>
    <property type="match status" value="1"/>
</dbReference>
<dbReference type="InterPro" id="IPR023573">
    <property type="entry name" value="Ribosomal_eL20_dom"/>
</dbReference>
<dbReference type="HAMAP" id="MF_00273">
    <property type="entry name" value="Ribosomal_eL20"/>
    <property type="match status" value="1"/>
</dbReference>
<dbReference type="FunFam" id="3.10.20.10:FF:000002">
    <property type="entry name" value="60S ribosomal protein L18a"/>
    <property type="match status" value="1"/>
</dbReference>
<dbReference type="RefSeq" id="XP_067927738.1">
    <property type="nucleotide sequence ID" value="XM_068060290.1"/>
</dbReference>
<dbReference type="Proteomes" id="UP000221165">
    <property type="component" value="Unassembled WGS sequence"/>
</dbReference>
<dbReference type="Pfam" id="PF01775">
    <property type="entry name" value="Ribosomal_L18A"/>
    <property type="match status" value="1"/>
</dbReference>
<sequence>MTKADPTLQQKLHQYQVVGRKQPTEAEPTPTLFRMRLFARNKVLAVSKFWYLLKKMKKVKRSKGEILAVNELKEKRATYVKNFGIWLRYDSRTGTHNMYKEIRDISQAGAVSQLYAEMAGRHRALPSNIQIIRVAQIKASECRRPHMLQLFDSKLKLPAIRRIFPTPKDKRAVFCARKPTLFLH</sequence>
<dbReference type="AlphaFoldDB" id="A0A2C6LHW6"/>
<evidence type="ECO:0000256" key="2">
    <source>
        <dbReference type="ARBA" id="ARBA00022980"/>
    </source>
</evidence>
<dbReference type="Gene3D" id="3.10.20.10">
    <property type="match status" value="2"/>
</dbReference>
<accession>A0A2C6LHW6</accession>
<evidence type="ECO:0000313" key="7">
    <source>
        <dbReference type="Proteomes" id="UP000221165"/>
    </source>
</evidence>
<evidence type="ECO:0000256" key="1">
    <source>
        <dbReference type="ARBA" id="ARBA00009362"/>
    </source>
</evidence>
<evidence type="ECO:0000313" key="6">
    <source>
        <dbReference type="EMBL" id="PHJ26092.1"/>
    </source>
</evidence>
<gene>
    <name evidence="6" type="ORF">CSUI_000055</name>
</gene>
<dbReference type="GO" id="GO:0005840">
    <property type="term" value="C:ribosome"/>
    <property type="evidence" value="ECO:0007669"/>
    <property type="project" value="UniProtKB-KW"/>
</dbReference>
<comment type="similarity">
    <text evidence="1 4">Belongs to the eukaryotic ribosomal protein eL20 family.</text>
</comment>
<dbReference type="FunFam" id="3.10.20.10:FF:000001">
    <property type="entry name" value="60S ribosomal protein L18a"/>
    <property type="match status" value="1"/>
</dbReference>
<dbReference type="SUPFAM" id="SSF160374">
    <property type="entry name" value="RplX-like"/>
    <property type="match status" value="1"/>
</dbReference>
<dbReference type="OrthoDB" id="1294322at2759"/>
<organism evidence="6 7">
    <name type="scientific">Cystoisospora suis</name>
    <dbReference type="NCBI Taxonomy" id="483139"/>
    <lineage>
        <taxon>Eukaryota</taxon>
        <taxon>Sar</taxon>
        <taxon>Alveolata</taxon>
        <taxon>Apicomplexa</taxon>
        <taxon>Conoidasida</taxon>
        <taxon>Coccidia</taxon>
        <taxon>Eucoccidiorida</taxon>
        <taxon>Eimeriorina</taxon>
        <taxon>Sarcocystidae</taxon>
        <taxon>Cystoisospora</taxon>
    </lineage>
</organism>
<dbReference type="VEuPathDB" id="ToxoDB:CSUI_000055"/>
<reference evidence="6 7" key="1">
    <citation type="journal article" date="2017" name="Int. J. Parasitol.">
        <title>The genome of the protozoan parasite Cystoisospora suis and a reverse vaccinology approach to identify vaccine candidates.</title>
        <authorList>
            <person name="Palmieri N."/>
            <person name="Shrestha A."/>
            <person name="Ruttkowski B."/>
            <person name="Beck T."/>
            <person name="Vogl C."/>
            <person name="Tomley F."/>
            <person name="Blake D.P."/>
            <person name="Joachim A."/>
        </authorList>
    </citation>
    <scope>NUCLEOTIDE SEQUENCE [LARGE SCALE GENOMIC DNA]</scope>
    <source>
        <strain evidence="6 7">Wien I</strain>
    </source>
</reference>
<dbReference type="GO" id="GO:1990904">
    <property type="term" value="C:ribonucleoprotein complex"/>
    <property type="evidence" value="ECO:0007669"/>
    <property type="project" value="UniProtKB-KW"/>
</dbReference>
<proteinExistence type="inferred from homology"/>
<dbReference type="InterPro" id="IPR028877">
    <property type="entry name" value="Ribosomal_eL20"/>
</dbReference>
<feature type="domain" description="Large ribosomal subunit protein eL20" evidence="5">
    <location>
        <begin position="12"/>
        <end position="135"/>
    </location>
</feature>
<keyword evidence="2 4" id="KW-0689">Ribosomal protein</keyword>
<protein>
    <recommendedName>
        <fullName evidence="4">60S ribosomal protein L18a</fullName>
    </recommendedName>
</protein>
<keyword evidence="7" id="KW-1185">Reference proteome</keyword>
<dbReference type="PANTHER" id="PTHR10052">
    <property type="entry name" value="60S RIBOSOMAL PROTEIN L18A"/>
    <property type="match status" value="1"/>
</dbReference>
<evidence type="ECO:0000259" key="5">
    <source>
        <dbReference type="Pfam" id="PF01775"/>
    </source>
</evidence>
<comment type="caution">
    <text evidence="6">The sequence shown here is derived from an EMBL/GenBank/DDBJ whole genome shotgun (WGS) entry which is preliminary data.</text>
</comment>
<dbReference type="EMBL" id="MIGC01000023">
    <property type="protein sequence ID" value="PHJ26092.1"/>
    <property type="molecule type" value="Genomic_DNA"/>
</dbReference>
<dbReference type="GeneID" id="94423501"/>
<dbReference type="GO" id="GO:0006412">
    <property type="term" value="P:translation"/>
    <property type="evidence" value="ECO:0007669"/>
    <property type="project" value="InterPro"/>
</dbReference>